<sequence length="590" mass="70499">MLSITFFSTGPNYFNIEQRLLQKLLYFNIVKYIKELMLLGFEYSFYFPLILTLESTKGYFFTSPLLRFNELLKLNFNIKEFNILYSIQKYNNSYIQFLNLFNTFNKINTFSNALHIMANTGAKANWNQICQLIGVRGYLANATGEFFKIPVLSSFNKGLNFFEYFISCYGGRKGILDTALKTADAGYLTRRLVESIQELNIKEYNCGSNNSFEYFPQINIKGNLILPFFLLLYGKILQKNLIDFNTKKIIEFKHNYISNNLINILYYNKFNFLFKINTFSIKTCIAGRTICSICFGSTTFKHNNLGKNVGILSGQVIGEPGTQLTLRTFHTGGTFTLNLNKIKNKDNFIFNYKYFFNINKYKLCVKYHKIKRLKNNNKILYFIYLKNNYFIFKSFYILFILKKYKFNQILSINNRLIYSKNNIYLSNLLLIYLNINNIYQRKSLININHEQNYTGEFLYKNILQLIIKNKYYKWIIINLNTTILFNKYFPINYNIIKEKIIFIKSKNQRYIKLYLIKNKNFLYSYRKYINKLYHLKKIFILNIFFSINYLLLIEKYLILKNTYILNYNIKYIFNIYNTINLIKCKKKIII</sequence>
<feature type="transmembrane region" description="Helical" evidence="6">
    <location>
        <begin position="379"/>
        <end position="401"/>
    </location>
</feature>
<feature type="domain" description="RNA polymerase Rpb1" evidence="8">
    <location>
        <begin position="105"/>
        <end position="143"/>
    </location>
</feature>
<dbReference type="Pfam" id="PF05000">
    <property type="entry name" value="RNA_pol_Rpb1_4"/>
    <property type="match status" value="1"/>
</dbReference>
<dbReference type="Gene3D" id="1.10.132.30">
    <property type="match status" value="1"/>
</dbReference>
<feature type="transmembrane region" description="Helical" evidence="6">
    <location>
        <begin position="421"/>
        <end position="439"/>
    </location>
</feature>
<dbReference type="GO" id="GO:0006351">
    <property type="term" value="P:DNA-templated transcription"/>
    <property type="evidence" value="ECO:0007669"/>
    <property type="project" value="InterPro"/>
</dbReference>
<keyword evidence="3" id="KW-0808">Transferase</keyword>
<evidence type="ECO:0000259" key="8">
    <source>
        <dbReference type="Pfam" id="PF05000"/>
    </source>
</evidence>
<dbReference type="EMBL" id="AY217738">
    <property type="protein sequence ID" value="AAO40246.2"/>
    <property type="molecule type" value="Genomic_DNA"/>
</dbReference>
<keyword evidence="5" id="KW-0804">Transcription</keyword>
<dbReference type="GO" id="GO:0000428">
    <property type="term" value="C:DNA-directed RNA polymerase complex"/>
    <property type="evidence" value="ECO:0007669"/>
    <property type="project" value="UniProtKB-KW"/>
</dbReference>
<dbReference type="EC" id="2.7.7.6" evidence="1"/>
<dbReference type="PANTHER" id="PTHR19376:SF63">
    <property type="entry name" value="DNA-DIRECTED RNA POLYMERASE SUBUNIT BETA"/>
    <property type="match status" value="1"/>
</dbReference>
<dbReference type="GeneID" id="1263701"/>
<dbReference type="PANTHER" id="PTHR19376">
    <property type="entry name" value="DNA-DIRECTED RNA POLYMERASE"/>
    <property type="match status" value="1"/>
</dbReference>
<keyword evidence="9" id="KW-0933">Apicoplast</keyword>
<dbReference type="Pfam" id="PF04998">
    <property type="entry name" value="RNA_pol_Rpb1_5"/>
    <property type="match status" value="1"/>
</dbReference>
<evidence type="ECO:0000256" key="4">
    <source>
        <dbReference type="ARBA" id="ARBA00022695"/>
    </source>
</evidence>
<geneLocation type="apicoplast" evidence="9"/>
<keyword evidence="6" id="KW-1133">Transmembrane helix</keyword>
<organism evidence="9">
    <name type="scientific">Eimeria tenella</name>
    <name type="common">Coccidian parasite</name>
    <dbReference type="NCBI Taxonomy" id="5802"/>
    <lineage>
        <taxon>Eukaryota</taxon>
        <taxon>Sar</taxon>
        <taxon>Alveolata</taxon>
        <taxon>Apicomplexa</taxon>
        <taxon>Conoidasida</taxon>
        <taxon>Coccidia</taxon>
        <taxon>Eucoccidiorida</taxon>
        <taxon>Eimeriorina</taxon>
        <taxon>Eimeriidae</taxon>
        <taxon>Eimeria</taxon>
    </lineage>
</organism>
<reference evidence="9" key="1">
    <citation type="journal article" date="2003" name="Gene">
        <title>Apicoplast genome of the coccidian Eimeria tenella.</title>
        <authorList>
            <person name="Cai X."/>
            <person name="Fuller A.L."/>
            <person name="McDougald L.R."/>
            <person name="Zhu G."/>
        </authorList>
    </citation>
    <scope>NUCLEOTIDE SEQUENCE</scope>
</reference>
<protein>
    <recommendedName>
        <fullName evidence="1">DNA-directed RNA polymerase</fullName>
        <ecNumber evidence="1">2.7.7.6</ecNumber>
    </recommendedName>
</protein>
<accession>Q7YN59</accession>
<dbReference type="InterPro" id="IPR007081">
    <property type="entry name" value="RNA_pol_Rpb1_5"/>
</dbReference>
<dbReference type="InterPro" id="IPR045867">
    <property type="entry name" value="DNA-dir_RpoC_beta_prime"/>
</dbReference>
<dbReference type="RefSeq" id="NP_852645.2">
    <property type="nucleotide sequence ID" value="NC_004823.1"/>
</dbReference>
<evidence type="ECO:0000256" key="6">
    <source>
        <dbReference type="SAM" id="Phobius"/>
    </source>
</evidence>
<evidence type="ECO:0000313" key="9">
    <source>
        <dbReference type="EMBL" id="AAO40246.2"/>
    </source>
</evidence>
<dbReference type="GO" id="GO:0003899">
    <property type="term" value="F:DNA-directed RNA polymerase activity"/>
    <property type="evidence" value="ECO:0007669"/>
    <property type="project" value="UniProtKB-EC"/>
</dbReference>
<name>Q7YN59_EIMTE</name>
<keyword evidence="2" id="KW-0240">DNA-directed RNA polymerase</keyword>
<dbReference type="VEuPathDB" id="ToxoDB:ETH2_API05000"/>
<keyword evidence="4" id="KW-0548">Nucleotidyltransferase</keyword>
<evidence type="ECO:0000256" key="2">
    <source>
        <dbReference type="ARBA" id="ARBA00022478"/>
    </source>
</evidence>
<keyword evidence="6" id="KW-0812">Transmembrane</keyword>
<feature type="domain" description="RNA polymerase Rpb1" evidence="7">
    <location>
        <begin position="158"/>
        <end position="448"/>
    </location>
</feature>
<keyword evidence="9" id="KW-0934">Plastid</keyword>
<evidence type="ECO:0000256" key="5">
    <source>
        <dbReference type="ARBA" id="ARBA00023163"/>
    </source>
</evidence>
<proteinExistence type="predicted"/>
<dbReference type="InterPro" id="IPR038120">
    <property type="entry name" value="Rpb1_funnel_sf"/>
</dbReference>
<dbReference type="GO" id="GO:0003677">
    <property type="term" value="F:DNA binding"/>
    <property type="evidence" value="ECO:0007669"/>
    <property type="project" value="InterPro"/>
</dbReference>
<dbReference type="SUPFAM" id="SSF64484">
    <property type="entry name" value="beta and beta-prime subunits of DNA dependent RNA-polymerase"/>
    <property type="match status" value="1"/>
</dbReference>
<evidence type="ECO:0000256" key="1">
    <source>
        <dbReference type="ARBA" id="ARBA00012418"/>
    </source>
</evidence>
<evidence type="ECO:0000256" key="3">
    <source>
        <dbReference type="ARBA" id="ARBA00022679"/>
    </source>
</evidence>
<feature type="transmembrane region" description="Helical" evidence="6">
    <location>
        <begin position="538"/>
        <end position="558"/>
    </location>
</feature>
<dbReference type="InterPro" id="IPR007083">
    <property type="entry name" value="RNA_pol_Rpb1_4"/>
</dbReference>
<keyword evidence="6" id="KW-0472">Membrane</keyword>
<evidence type="ECO:0000259" key="7">
    <source>
        <dbReference type="Pfam" id="PF04998"/>
    </source>
</evidence>
<dbReference type="AlphaFoldDB" id="Q7YN59"/>